<dbReference type="Proteomes" id="UP001530377">
    <property type="component" value="Unassembled WGS sequence"/>
</dbReference>
<protein>
    <recommendedName>
        <fullName evidence="3">Calcineurin-like phosphoesterase domain-containing protein</fullName>
    </recommendedName>
</protein>
<evidence type="ECO:0008006" key="3">
    <source>
        <dbReference type="Google" id="ProtNLM"/>
    </source>
</evidence>
<comment type="caution">
    <text evidence="1">The sequence shown here is derived from an EMBL/GenBank/DDBJ whole genome shotgun (WGS) entry which is preliminary data.</text>
</comment>
<gene>
    <name evidence="1" type="ORF">ACHAXA_008798</name>
</gene>
<accession>A0ABD3R1A8</accession>
<dbReference type="EMBL" id="JALLPB020000834">
    <property type="protein sequence ID" value="KAL3806329.1"/>
    <property type="molecule type" value="Genomic_DNA"/>
</dbReference>
<evidence type="ECO:0000313" key="1">
    <source>
        <dbReference type="EMBL" id="KAL3806329.1"/>
    </source>
</evidence>
<dbReference type="AlphaFoldDB" id="A0ABD3R1A8"/>
<organism evidence="1 2">
    <name type="scientific">Cyclostephanos tholiformis</name>
    <dbReference type="NCBI Taxonomy" id="382380"/>
    <lineage>
        <taxon>Eukaryota</taxon>
        <taxon>Sar</taxon>
        <taxon>Stramenopiles</taxon>
        <taxon>Ochrophyta</taxon>
        <taxon>Bacillariophyta</taxon>
        <taxon>Coscinodiscophyceae</taxon>
        <taxon>Thalassiosirophycidae</taxon>
        <taxon>Stephanodiscales</taxon>
        <taxon>Stephanodiscaceae</taxon>
        <taxon>Cyclostephanos</taxon>
    </lineage>
</organism>
<feature type="non-terminal residue" evidence="1">
    <location>
        <position position="1"/>
    </location>
</feature>
<proteinExistence type="predicted"/>
<name>A0ABD3R1A8_9STRA</name>
<sequence length="466" mass="52748">GVNYSSSPYRNLVPYQRDHRYCLNGQLRDLNQGLMDFKFMVHLGDIKSGQTPCYESSFGDVSEIFSDVRNAINYDPRDCFFVPGDNEFQDCQDKDQAWTWWMKYFGNGIIPNTNRFSTLSDPNIDVEYQTSTNGSVYNEGNFAFFAVNVLFVGLNQISFVVMGDMVNNSSSLYHILVPYQKDHRYCLNKQLRDLNQGLMDFKFMVHLGDIKSGQTPCYESSFSDVSEIFSNVRNAINYDLRDCFFVPGDNEFQDCQDKNQAWTWWMKYFGNGILPNTNQFSTLSDPNIDVEYQTSTNGSVYNGGNFAFFAVNVLFVGINQVGGGTVGDESSRVNGNYIWVQYNMAKYLSRGMRAIVIFAQASMNGSRQQYFGTPFVNLLRTSAYSRIKALYIHGDGHDYITYSPDSSNPNLKSLQVDGGEEADPLLISFMSDAVSDSISYTINRRGGQYSGTCPAGNTDKTWSSNY</sequence>
<reference evidence="1 2" key="1">
    <citation type="submission" date="2024-10" db="EMBL/GenBank/DDBJ databases">
        <title>Updated reference genomes for cyclostephanoid diatoms.</title>
        <authorList>
            <person name="Roberts W.R."/>
            <person name="Alverson A.J."/>
        </authorList>
    </citation>
    <scope>NUCLEOTIDE SEQUENCE [LARGE SCALE GENOMIC DNA]</scope>
    <source>
        <strain evidence="1 2">AJA228-03</strain>
    </source>
</reference>
<evidence type="ECO:0000313" key="2">
    <source>
        <dbReference type="Proteomes" id="UP001530377"/>
    </source>
</evidence>
<keyword evidence="2" id="KW-1185">Reference proteome</keyword>